<dbReference type="HAMAP" id="MF_00688">
    <property type="entry name" value="Leu_Phe_trans"/>
    <property type="match status" value="1"/>
</dbReference>
<gene>
    <name evidence="4 5" type="primary">aat</name>
    <name evidence="5" type="ORF">GCM10009104_09020</name>
</gene>
<comment type="function">
    <text evidence="4">Functions in the N-end rule pathway of protein degradation where it conjugates Leu, Phe and, less efficiently, Met from aminoacyl-tRNAs to the N-termini of proteins containing an N-terminal arginine or lysine.</text>
</comment>
<dbReference type="PANTHER" id="PTHR30098">
    <property type="entry name" value="LEUCYL/PHENYLALANYL-TRNA--PROTEIN TRANSFERASE"/>
    <property type="match status" value="1"/>
</dbReference>
<protein>
    <recommendedName>
        <fullName evidence="4">Leucyl/phenylalanyl-tRNA--protein transferase</fullName>
        <ecNumber evidence="4">2.3.2.6</ecNumber>
    </recommendedName>
    <alternativeName>
        <fullName evidence="4">L/F-transferase</fullName>
    </alternativeName>
    <alternativeName>
        <fullName evidence="4">Leucyltransferase</fullName>
    </alternativeName>
    <alternativeName>
        <fullName evidence="4">Phenyalanyltransferase</fullName>
    </alternativeName>
</protein>
<dbReference type="GO" id="GO:0016740">
    <property type="term" value="F:transferase activity"/>
    <property type="evidence" value="ECO:0007669"/>
    <property type="project" value="UniProtKB-KW"/>
</dbReference>
<dbReference type="Pfam" id="PF03588">
    <property type="entry name" value="Leu_Phe_trans"/>
    <property type="match status" value="1"/>
</dbReference>
<dbReference type="SUPFAM" id="SSF55729">
    <property type="entry name" value="Acyl-CoA N-acyltransferases (Nat)"/>
    <property type="match status" value="1"/>
</dbReference>
<dbReference type="Proteomes" id="UP001499915">
    <property type="component" value="Unassembled WGS sequence"/>
</dbReference>
<evidence type="ECO:0000256" key="4">
    <source>
        <dbReference type="HAMAP-Rule" id="MF_00688"/>
    </source>
</evidence>
<dbReference type="EMBL" id="BAAAET010000001">
    <property type="protein sequence ID" value="GAA0685574.1"/>
    <property type="molecule type" value="Genomic_DNA"/>
</dbReference>
<name>A0ABN1I3N3_9GAMM</name>
<keyword evidence="2 4" id="KW-0808">Transferase</keyword>
<evidence type="ECO:0000256" key="1">
    <source>
        <dbReference type="ARBA" id="ARBA00022490"/>
    </source>
</evidence>
<dbReference type="NCBIfam" id="TIGR00667">
    <property type="entry name" value="aat"/>
    <property type="match status" value="1"/>
</dbReference>
<keyword evidence="3 4" id="KW-0012">Acyltransferase</keyword>
<keyword evidence="1 4" id="KW-0963">Cytoplasm</keyword>
<comment type="subcellular location">
    <subcellularLocation>
        <location evidence="4">Cytoplasm</location>
    </subcellularLocation>
</comment>
<dbReference type="Gene3D" id="3.40.630.70">
    <property type="entry name" value="Leucyl/phenylalanyl-tRNA-protein transferase, C-terminal domain"/>
    <property type="match status" value="1"/>
</dbReference>
<accession>A0ABN1I3N3</accession>
<evidence type="ECO:0000256" key="3">
    <source>
        <dbReference type="ARBA" id="ARBA00023315"/>
    </source>
</evidence>
<comment type="catalytic activity">
    <reaction evidence="4">
        <text>N-terminal L-lysyl-[protein] + L-leucyl-tRNA(Leu) = N-terminal L-leucyl-L-lysyl-[protein] + tRNA(Leu) + H(+)</text>
        <dbReference type="Rhea" id="RHEA:12340"/>
        <dbReference type="Rhea" id="RHEA-COMP:9613"/>
        <dbReference type="Rhea" id="RHEA-COMP:9622"/>
        <dbReference type="Rhea" id="RHEA-COMP:12670"/>
        <dbReference type="Rhea" id="RHEA-COMP:12671"/>
        <dbReference type="ChEBI" id="CHEBI:15378"/>
        <dbReference type="ChEBI" id="CHEBI:65249"/>
        <dbReference type="ChEBI" id="CHEBI:78442"/>
        <dbReference type="ChEBI" id="CHEBI:78494"/>
        <dbReference type="ChEBI" id="CHEBI:133043"/>
        <dbReference type="EC" id="2.3.2.6"/>
    </reaction>
</comment>
<dbReference type="EC" id="2.3.2.6" evidence="4"/>
<dbReference type="InterPro" id="IPR042203">
    <property type="entry name" value="Leu/Phe-tRNA_Trfase_C"/>
</dbReference>
<dbReference type="PANTHER" id="PTHR30098:SF2">
    <property type="entry name" value="LEUCYL_PHENYLALANYL-TRNA--PROTEIN TRANSFERASE"/>
    <property type="match status" value="1"/>
</dbReference>
<comment type="catalytic activity">
    <reaction evidence="4">
        <text>L-phenylalanyl-tRNA(Phe) + an N-terminal L-alpha-aminoacyl-[protein] = an N-terminal L-phenylalanyl-L-alpha-aminoacyl-[protein] + tRNA(Phe)</text>
        <dbReference type="Rhea" id="RHEA:43632"/>
        <dbReference type="Rhea" id="RHEA-COMP:9668"/>
        <dbReference type="Rhea" id="RHEA-COMP:9699"/>
        <dbReference type="Rhea" id="RHEA-COMP:10636"/>
        <dbReference type="Rhea" id="RHEA-COMP:10637"/>
        <dbReference type="ChEBI" id="CHEBI:78442"/>
        <dbReference type="ChEBI" id="CHEBI:78531"/>
        <dbReference type="ChEBI" id="CHEBI:78597"/>
        <dbReference type="ChEBI" id="CHEBI:83561"/>
        <dbReference type="EC" id="2.3.2.6"/>
    </reaction>
</comment>
<proteinExistence type="inferred from homology"/>
<organism evidence="5 6">
    <name type="scientific">Marinobacterium maritimum</name>
    <dbReference type="NCBI Taxonomy" id="500162"/>
    <lineage>
        <taxon>Bacteria</taxon>
        <taxon>Pseudomonadati</taxon>
        <taxon>Pseudomonadota</taxon>
        <taxon>Gammaproteobacteria</taxon>
        <taxon>Oceanospirillales</taxon>
        <taxon>Oceanospirillaceae</taxon>
        <taxon>Marinobacterium</taxon>
    </lineage>
</organism>
<dbReference type="Gene3D" id="3.30.70.3550">
    <property type="entry name" value="Leucyl/phenylalanyl-tRNA-protein transferase, N-terminal domain"/>
    <property type="match status" value="1"/>
</dbReference>
<evidence type="ECO:0000313" key="5">
    <source>
        <dbReference type="EMBL" id="GAA0685574.1"/>
    </source>
</evidence>
<comment type="caution">
    <text evidence="5">The sequence shown here is derived from an EMBL/GenBank/DDBJ whole genome shotgun (WGS) entry which is preliminary data.</text>
</comment>
<dbReference type="InterPro" id="IPR042221">
    <property type="entry name" value="Leu/Phe-tRNA_Trfase_N"/>
</dbReference>
<sequence length="238" mass="27005">MIPWLADDSLEFPPLEQALVEPDGLLAAGGDLSEARLLSAYRNGIFPWYNPGEPILWWSPDPRCVLFPQDLYLSRSMRKRLRKTDYAVTFDCAFAKVVAACAAPRRGQEGTWISEDIFKAYLNLHRRGYAHSVEVWIDQKLVGGLYGLGIGKVFFGESMFSSQRDCSKIAFAWLTTQLQYWGYELIDCQVYNDHLASLGATEIPRVIFARELARLRDLPNEHDWAFSISRDDVTGGTT</sequence>
<dbReference type="InterPro" id="IPR004616">
    <property type="entry name" value="Leu/Phe-tRNA_Trfase"/>
</dbReference>
<dbReference type="RefSeq" id="WP_343802910.1">
    <property type="nucleotide sequence ID" value="NZ_BAAAET010000001.1"/>
</dbReference>
<comment type="catalytic activity">
    <reaction evidence="4">
        <text>N-terminal L-arginyl-[protein] + L-leucyl-tRNA(Leu) = N-terminal L-leucyl-L-arginyl-[protein] + tRNA(Leu) + H(+)</text>
        <dbReference type="Rhea" id="RHEA:50416"/>
        <dbReference type="Rhea" id="RHEA-COMP:9613"/>
        <dbReference type="Rhea" id="RHEA-COMP:9622"/>
        <dbReference type="Rhea" id="RHEA-COMP:12672"/>
        <dbReference type="Rhea" id="RHEA-COMP:12673"/>
        <dbReference type="ChEBI" id="CHEBI:15378"/>
        <dbReference type="ChEBI" id="CHEBI:64719"/>
        <dbReference type="ChEBI" id="CHEBI:78442"/>
        <dbReference type="ChEBI" id="CHEBI:78494"/>
        <dbReference type="ChEBI" id="CHEBI:133044"/>
        <dbReference type="EC" id="2.3.2.6"/>
    </reaction>
</comment>
<dbReference type="InterPro" id="IPR016181">
    <property type="entry name" value="Acyl_CoA_acyltransferase"/>
</dbReference>
<comment type="similarity">
    <text evidence="4">Belongs to the L/F-transferase family.</text>
</comment>
<keyword evidence="6" id="KW-1185">Reference proteome</keyword>
<evidence type="ECO:0000313" key="6">
    <source>
        <dbReference type="Proteomes" id="UP001499915"/>
    </source>
</evidence>
<reference evidence="5 6" key="1">
    <citation type="journal article" date="2019" name="Int. J. Syst. Evol. Microbiol.">
        <title>The Global Catalogue of Microorganisms (GCM) 10K type strain sequencing project: providing services to taxonomists for standard genome sequencing and annotation.</title>
        <authorList>
            <consortium name="The Broad Institute Genomics Platform"/>
            <consortium name="The Broad Institute Genome Sequencing Center for Infectious Disease"/>
            <person name="Wu L."/>
            <person name="Ma J."/>
        </authorList>
    </citation>
    <scope>NUCLEOTIDE SEQUENCE [LARGE SCALE GENOMIC DNA]</scope>
    <source>
        <strain evidence="5 6">JCM 15134</strain>
    </source>
</reference>
<evidence type="ECO:0000256" key="2">
    <source>
        <dbReference type="ARBA" id="ARBA00022679"/>
    </source>
</evidence>